<sequence length="275" mass="29951">MKKILYNLSGFLMFSIAFTACQKMDRPALGNYPKDANEPGGPLKFYAAFDGTSNNPQRNAVDSVRANFPSDNPLAPADGISGKAVQGQKYKYIKYSTANDFAATAGSFTVAFWQKRGLMKTEHIFSMPSTGNGSMFLLEEGSVATPVAKLYVKDATAEKWFEWSGANAVTGLYDDQWHHLAFVYDGSSSKMTLYKDGVAHSFVSEWTGHGNVKLEASKITALKVGAGPLEFTQAQIDAGADDWLRNSWTGGIDQFRLYNTALGAGEIKALFTGKK</sequence>
<dbReference type="AlphaFoldDB" id="A0A1G7B9Y9"/>
<dbReference type="Proteomes" id="UP000198757">
    <property type="component" value="Unassembled WGS sequence"/>
</dbReference>
<feature type="chain" id="PRO_5011729607" evidence="1">
    <location>
        <begin position="20"/>
        <end position="275"/>
    </location>
</feature>
<reference evidence="3" key="1">
    <citation type="submission" date="2016-10" db="EMBL/GenBank/DDBJ databases">
        <authorList>
            <person name="Varghese N."/>
            <person name="Submissions S."/>
        </authorList>
    </citation>
    <scope>NUCLEOTIDE SEQUENCE [LARGE SCALE GENOMIC DNA]</scope>
    <source>
        <strain evidence="3">DSM 25811 / CCM 8410 / LMG 26954 / E90</strain>
    </source>
</reference>
<evidence type="ECO:0000313" key="3">
    <source>
        <dbReference type="Proteomes" id="UP000198757"/>
    </source>
</evidence>
<dbReference type="Pfam" id="PF13385">
    <property type="entry name" value="Laminin_G_3"/>
    <property type="match status" value="1"/>
</dbReference>
<evidence type="ECO:0000313" key="2">
    <source>
        <dbReference type="EMBL" id="SDE23823.1"/>
    </source>
</evidence>
<dbReference type="OrthoDB" id="9814380at2"/>
<feature type="signal peptide" evidence="1">
    <location>
        <begin position="1"/>
        <end position="19"/>
    </location>
</feature>
<dbReference type="InterPro" id="IPR013320">
    <property type="entry name" value="ConA-like_dom_sf"/>
</dbReference>
<name>A0A1G7B9Y9_NIADE</name>
<keyword evidence="1" id="KW-0732">Signal</keyword>
<evidence type="ECO:0000256" key="1">
    <source>
        <dbReference type="SAM" id="SignalP"/>
    </source>
</evidence>
<dbReference type="SUPFAM" id="SSF49899">
    <property type="entry name" value="Concanavalin A-like lectins/glucanases"/>
    <property type="match status" value="1"/>
</dbReference>
<dbReference type="GO" id="GO:0004553">
    <property type="term" value="F:hydrolase activity, hydrolyzing O-glycosyl compounds"/>
    <property type="evidence" value="ECO:0007669"/>
    <property type="project" value="UniProtKB-ARBA"/>
</dbReference>
<dbReference type="EMBL" id="FMZO01000028">
    <property type="protein sequence ID" value="SDE23823.1"/>
    <property type="molecule type" value="Genomic_DNA"/>
</dbReference>
<dbReference type="PROSITE" id="PS51257">
    <property type="entry name" value="PROKAR_LIPOPROTEIN"/>
    <property type="match status" value="1"/>
</dbReference>
<accession>A0A1G7B9Y9</accession>
<dbReference type="Gene3D" id="2.60.120.200">
    <property type="match status" value="1"/>
</dbReference>
<dbReference type="GO" id="GO:0030246">
    <property type="term" value="F:carbohydrate binding"/>
    <property type="evidence" value="ECO:0007669"/>
    <property type="project" value="UniProtKB-KW"/>
</dbReference>
<keyword evidence="3" id="KW-1185">Reference proteome</keyword>
<dbReference type="RefSeq" id="WP_090393493.1">
    <property type="nucleotide sequence ID" value="NZ_FMZO01000028.1"/>
</dbReference>
<keyword evidence="2" id="KW-0430">Lectin</keyword>
<organism evidence="2 3">
    <name type="scientific">Niabella drilacis (strain DSM 25811 / CCM 8410 / CCUG 62505 / LMG 26954 / E90)</name>
    <dbReference type="NCBI Taxonomy" id="1285928"/>
    <lineage>
        <taxon>Bacteria</taxon>
        <taxon>Pseudomonadati</taxon>
        <taxon>Bacteroidota</taxon>
        <taxon>Chitinophagia</taxon>
        <taxon>Chitinophagales</taxon>
        <taxon>Chitinophagaceae</taxon>
        <taxon>Niabella</taxon>
    </lineage>
</organism>
<protein>
    <submittedName>
        <fullName evidence="2">Concanavalin A-like lectin/glucanases superfamily protein</fullName>
    </submittedName>
</protein>
<gene>
    <name evidence="2" type="ORF">SAMN04487894_12829</name>
</gene>
<dbReference type="STRING" id="1285928.SAMN04487894_12829"/>
<dbReference type="GO" id="GO:0005975">
    <property type="term" value="P:carbohydrate metabolic process"/>
    <property type="evidence" value="ECO:0007669"/>
    <property type="project" value="UniProtKB-ARBA"/>
</dbReference>
<proteinExistence type="predicted"/>